<evidence type="ECO:0000256" key="4">
    <source>
        <dbReference type="ARBA" id="ARBA00022989"/>
    </source>
</evidence>
<accession>A0A6C0EAF5</accession>
<dbReference type="GO" id="GO:0034497">
    <property type="term" value="P:protein localization to phagophore assembly site"/>
    <property type="evidence" value="ECO:0007669"/>
    <property type="project" value="TreeGrafter"/>
</dbReference>
<dbReference type="GO" id="GO:0034727">
    <property type="term" value="P:piecemeal microautophagy of the nucleus"/>
    <property type="evidence" value="ECO:0007669"/>
    <property type="project" value="TreeGrafter"/>
</dbReference>
<evidence type="ECO:0000256" key="1">
    <source>
        <dbReference type="ARBA" id="ARBA00004127"/>
    </source>
</evidence>
<keyword evidence="5" id="KW-0072">Autophagy</keyword>
<dbReference type="AlphaFoldDB" id="A0A6C0EAF5"/>
<dbReference type="PANTHER" id="PTHR13038:SF10">
    <property type="entry name" value="AUTOPHAGY-RELATED PROTEIN 9"/>
    <property type="match status" value="1"/>
</dbReference>
<evidence type="ECO:0000256" key="8">
    <source>
        <dbReference type="SAM" id="Phobius"/>
    </source>
</evidence>
<evidence type="ECO:0000256" key="2">
    <source>
        <dbReference type="ARBA" id="ARBA00022448"/>
    </source>
</evidence>
<feature type="transmembrane region" description="Helical" evidence="8">
    <location>
        <begin position="48"/>
        <end position="72"/>
    </location>
</feature>
<sequence>MEGDVFDEIEIKTDEYSKLEITRDIDKNEIPDWNTLYKYWSIKGSTNYIISVLSTILVLCLIQLSVIVITIVKWNELLFYKIDEYTPITNFIVPYDLSTPVQIYVLINTIITFTYCLILIFSCVLNSIQYFRIDKFLYKKLNLTIDDIKTIKWKELIDTIAIYTKNADGNVLYSDSVVTITKDDNVMIELIKQNILSWGKLPYSKLSHLFFNMIPDRYPQVNKVKKNIICFGIFFQILVIFTLPTMVIYIFARHMENVKATGNYMGSRTWCHKAKCLFRQKNELEHEFANRLALAGQYTTEYLQQFYDSRLTLIGKSITFIVGIFLCILIPISLLNENITMKVTIFDMNMFFYIGCLSILFAIGKTVIRDQTLPIIDKEEKMKQIILKLKPPEYYEKDWSENAEKLRVKNLLSSFYCYKIYNFLLELISLLTLGYTYCFVLPPQISKIIEFKKNYEELPL</sequence>
<evidence type="ECO:0000313" key="9">
    <source>
        <dbReference type="EMBL" id="QHT26106.1"/>
    </source>
</evidence>
<keyword evidence="7 8" id="KW-0472">Membrane</keyword>
<keyword evidence="2" id="KW-0813">Transport</keyword>
<name>A0A6C0EAF5_9ZZZZ</name>
<feature type="transmembrane region" description="Helical" evidence="8">
    <location>
        <begin position="228"/>
        <end position="252"/>
    </location>
</feature>
<proteinExistence type="predicted"/>
<evidence type="ECO:0000256" key="5">
    <source>
        <dbReference type="ARBA" id="ARBA00023006"/>
    </source>
</evidence>
<dbReference type="EMBL" id="MN739779">
    <property type="protein sequence ID" value="QHT26106.1"/>
    <property type="molecule type" value="Genomic_DNA"/>
</dbReference>
<keyword evidence="6" id="KW-0445">Lipid transport</keyword>
<keyword evidence="3 8" id="KW-0812">Transmembrane</keyword>
<evidence type="ECO:0000256" key="3">
    <source>
        <dbReference type="ARBA" id="ARBA00022692"/>
    </source>
</evidence>
<evidence type="ECO:0000256" key="6">
    <source>
        <dbReference type="ARBA" id="ARBA00023055"/>
    </source>
</evidence>
<organism evidence="9">
    <name type="scientific">viral metagenome</name>
    <dbReference type="NCBI Taxonomy" id="1070528"/>
    <lineage>
        <taxon>unclassified sequences</taxon>
        <taxon>metagenomes</taxon>
        <taxon>organismal metagenomes</taxon>
    </lineage>
</organism>
<dbReference type="GO" id="GO:0012505">
    <property type="term" value="C:endomembrane system"/>
    <property type="evidence" value="ECO:0007669"/>
    <property type="project" value="UniProtKB-SubCell"/>
</dbReference>
<keyword evidence="4 8" id="KW-1133">Transmembrane helix</keyword>
<dbReference type="Pfam" id="PF04109">
    <property type="entry name" value="ATG9"/>
    <property type="match status" value="2"/>
</dbReference>
<feature type="transmembrane region" description="Helical" evidence="8">
    <location>
        <begin position="348"/>
        <end position="368"/>
    </location>
</feature>
<dbReference type="GO" id="GO:0061709">
    <property type="term" value="P:reticulophagy"/>
    <property type="evidence" value="ECO:0007669"/>
    <property type="project" value="TreeGrafter"/>
</dbReference>
<dbReference type="PANTHER" id="PTHR13038">
    <property type="entry name" value="APG9 AUTOPHAGY 9"/>
    <property type="match status" value="1"/>
</dbReference>
<feature type="transmembrane region" description="Helical" evidence="8">
    <location>
        <begin position="313"/>
        <end position="336"/>
    </location>
</feature>
<evidence type="ECO:0008006" key="10">
    <source>
        <dbReference type="Google" id="ProtNLM"/>
    </source>
</evidence>
<comment type="subcellular location">
    <subcellularLocation>
        <location evidence="1">Endomembrane system</location>
        <topology evidence="1">Multi-pass membrane protein</topology>
    </subcellularLocation>
</comment>
<dbReference type="GO" id="GO:0006869">
    <property type="term" value="P:lipid transport"/>
    <property type="evidence" value="ECO:0007669"/>
    <property type="project" value="UniProtKB-KW"/>
</dbReference>
<reference evidence="9" key="1">
    <citation type="journal article" date="2020" name="Nature">
        <title>Giant virus diversity and host interactions through global metagenomics.</title>
        <authorList>
            <person name="Schulz F."/>
            <person name="Roux S."/>
            <person name="Paez-Espino D."/>
            <person name="Jungbluth S."/>
            <person name="Walsh D.A."/>
            <person name="Denef V.J."/>
            <person name="McMahon K.D."/>
            <person name="Konstantinidis K.T."/>
            <person name="Eloe-Fadrosh E.A."/>
            <person name="Kyrpides N.C."/>
            <person name="Woyke T."/>
        </authorList>
    </citation>
    <scope>NUCLEOTIDE SEQUENCE</scope>
    <source>
        <strain evidence="9">GVMAG-M-3300023179-27</strain>
    </source>
</reference>
<protein>
    <recommendedName>
        <fullName evidence="10">Autophagy-related protein 9</fullName>
    </recommendedName>
</protein>
<dbReference type="GO" id="GO:0000422">
    <property type="term" value="P:autophagy of mitochondrion"/>
    <property type="evidence" value="ECO:0007669"/>
    <property type="project" value="TreeGrafter"/>
</dbReference>
<feature type="transmembrane region" description="Helical" evidence="8">
    <location>
        <begin position="420"/>
        <end position="442"/>
    </location>
</feature>
<dbReference type="InterPro" id="IPR007241">
    <property type="entry name" value="Autophagy-rel_prot_9"/>
</dbReference>
<dbReference type="GO" id="GO:0005776">
    <property type="term" value="C:autophagosome"/>
    <property type="evidence" value="ECO:0007669"/>
    <property type="project" value="TreeGrafter"/>
</dbReference>
<dbReference type="GO" id="GO:0000407">
    <property type="term" value="C:phagophore assembly site"/>
    <property type="evidence" value="ECO:0007669"/>
    <property type="project" value="TreeGrafter"/>
</dbReference>
<feature type="transmembrane region" description="Helical" evidence="8">
    <location>
        <begin position="103"/>
        <end position="125"/>
    </location>
</feature>
<evidence type="ECO:0000256" key="7">
    <source>
        <dbReference type="ARBA" id="ARBA00023136"/>
    </source>
</evidence>